<comment type="caution">
    <text evidence="9">The sequence shown here is derived from an EMBL/GenBank/DDBJ whole genome shotgun (WGS) entry which is preliminary data.</text>
</comment>
<dbReference type="InterPro" id="IPR015824">
    <property type="entry name" value="Phosphoglycerate_kinase_N"/>
</dbReference>
<gene>
    <name evidence="9" type="ORF">LCGC14_0303690</name>
</gene>
<evidence type="ECO:0000256" key="3">
    <source>
        <dbReference type="ARBA" id="ARBA00011245"/>
    </source>
</evidence>
<organism evidence="9">
    <name type="scientific">marine sediment metagenome</name>
    <dbReference type="NCBI Taxonomy" id="412755"/>
    <lineage>
        <taxon>unclassified sequences</taxon>
        <taxon>metagenomes</taxon>
        <taxon>ecological metagenomes</taxon>
    </lineage>
</organism>
<protein>
    <recommendedName>
        <fullName evidence="4">phosphoglycerate kinase</fullName>
        <ecNumber evidence="4">2.7.2.3</ecNumber>
    </recommendedName>
</protein>
<dbReference type="InterPro" id="IPR036043">
    <property type="entry name" value="Phosphoglycerate_kinase_sf"/>
</dbReference>
<dbReference type="EMBL" id="LAZR01000192">
    <property type="protein sequence ID" value="KKN82954.1"/>
    <property type="molecule type" value="Genomic_DNA"/>
</dbReference>
<dbReference type="PRINTS" id="PR00477">
    <property type="entry name" value="PHGLYCKINASE"/>
</dbReference>
<evidence type="ECO:0000256" key="7">
    <source>
        <dbReference type="ARBA" id="ARBA00022777"/>
    </source>
</evidence>
<evidence type="ECO:0000256" key="4">
    <source>
        <dbReference type="ARBA" id="ARBA00013061"/>
    </source>
</evidence>
<keyword evidence="6" id="KW-0547">Nucleotide-binding</keyword>
<evidence type="ECO:0000313" key="9">
    <source>
        <dbReference type="EMBL" id="KKN82954.1"/>
    </source>
</evidence>
<dbReference type="PIRSF" id="PIRSF000724">
    <property type="entry name" value="Pgk"/>
    <property type="match status" value="1"/>
</dbReference>
<dbReference type="PANTHER" id="PTHR11406:SF23">
    <property type="entry name" value="PHOSPHOGLYCERATE KINASE 1, CHLOROPLASTIC-RELATED"/>
    <property type="match status" value="1"/>
</dbReference>
<name>A0A0F9TUF1_9ZZZZ</name>
<accession>A0A0F9TUF1</accession>
<evidence type="ECO:0000256" key="8">
    <source>
        <dbReference type="ARBA" id="ARBA00022840"/>
    </source>
</evidence>
<dbReference type="GO" id="GO:0006094">
    <property type="term" value="P:gluconeogenesis"/>
    <property type="evidence" value="ECO:0007669"/>
    <property type="project" value="TreeGrafter"/>
</dbReference>
<comment type="similarity">
    <text evidence="2">Belongs to the phosphoglycerate kinase family.</text>
</comment>
<dbReference type="FunFam" id="3.40.50.1260:FF:000006">
    <property type="entry name" value="Phosphoglycerate kinase"/>
    <property type="match status" value="1"/>
</dbReference>
<dbReference type="AlphaFoldDB" id="A0A0F9TUF1"/>
<proteinExistence type="inferred from homology"/>
<dbReference type="HAMAP" id="MF_00145">
    <property type="entry name" value="Phosphoglyc_kinase"/>
    <property type="match status" value="1"/>
</dbReference>
<evidence type="ECO:0000256" key="1">
    <source>
        <dbReference type="ARBA" id="ARBA00000642"/>
    </source>
</evidence>
<keyword evidence="8" id="KW-0067">ATP-binding</keyword>
<evidence type="ECO:0000256" key="6">
    <source>
        <dbReference type="ARBA" id="ARBA00022741"/>
    </source>
</evidence>
<dbReference type="GO" id="GO:0006096">
    <property type="term" value="P:glycolytic process"/>
    <property type="evidence" value="ECO:0007669"/>
    <property type="project" value="InterPro"/>
</dbReference>
<reference evidence="9" key="1">
    <citation type="journal article" date="2015" name="Nature">
        <title>Complex archaea that bridge the gap between prokaryotes and eukaryotes.</title>
        <authorList>
            <person name="Spang A."/>
            <person name="Saw J.H."/>
            <person name="Jorgensen S.L."/>
            <person name="Zaremba-Niedzwiedzka K."/>
            <person name="Martijn J."/>
            <person name="Lind A.E."/>
            <person name="van Eijk R."/>
            <person name="Schleper C."/>
            <person name="Guy L."/>
            <person name="Ettema T.J."/>
        </authorList>
    </citation>
    <scope>NUCLEOTIDE SEQUENCE</scope>
</reference>
<evidence type="ECO:0000256" key="5">
    <source>
        <dbReference type="ARBA" id="ARBA00022679"/>
    </source>
</evidence>
<dbReference type="PANTHER" id="PTHR11406">
    <property type="entry name" value="PHOSPHOGLYCERATE KINASE"/>
    <property type="match status" value="1"/>
</dbReference>
<dbReference type="PROSITE" id="PS00111">
    <property type="entry name" value="PGLYCERATE_KINASE"/>
    <property type="match status" value="1"/>
</dbReference>
<dbReference type="GO" id="GO:0005829">
    <property type="term" value="C:cytosol"/>
    <property type="evidence" value="ECO:0007669"/>
    <property type="project" value="TreeGrafter"/>
</dbReference>
<dbReference type="SUPFAM" id="SSF53748">
    <property type="entry name" value="Phosphoglycerate kinase"/>
    <property type="match status" value="1"/>
</dbReference>
<dbReference type="GO" id="GO:0004618">
    <property type="term" value="F:phosphoglycerate kinase activity"/>
    <property type="evidence" value="ECO:0007669"/>
    <property type="project" value="UniProtKB-EC"/>
</dbReference>
<dbReference type="Pfam" id="PF00162">
    <property type="entry name" value="PGK"/>
    <property type="match status" value="1"/>
</dbReference>
<sequence>MAIKTISDIDVVGKRVLMRVDFNVPLKDGAIADDHRIVMALPTIQAVLDAGGRLVLASHLGRPRGEGFEEALSLKPVAQRLGELLGKPVQLGPPEVVGDAAVAMAGSLADGEVMLLENVRFCAGETMPGKAKKNPDKTLSDPQKAIHAQFVADLATLGDVYVNDAFGTCHRKHASMFGVAEAIKAAGGQAVAGLLVEKEIKYLHKAVADPARPFVAILGGVKVCDKIKLIRSLLKIVDRILIGGAMAYTLLKARGHTVGGSLVEVDQVDAMADLLAEAGEKILLPVDHVAASDFKSDQPLTVEDVDIPDGLLGMDIGPASVQAFADVIGSAKTIVWNGPMGVFERSPYAAGTRAVAEAVAAATDGGAFSVIGGGDSAAAVEQMGLAERMTYVSTGGGASLTYLEGKPMPPLEVLDHT</sequence>
<keyword evidence="5" id="KW-0808">Transferase</keyword>
<dbReference type="GO" id="GO:0005524">
    <property type="term" value="F:ATP binding"/>
    <property type="evidence" value="ECO:0007669"/>
    <property type="project" value="UniProtKB-KW"/>
</dbReference>
<dbReference type="InterPro" id="IPR001576">
    <property type="entry name" value="Phosphoglycerate_kinase"/>
</dbReference>
<keyword evidence="7" id="KW-0418">Kinase</keyword>
<dbReference type="GO" id="GO:0043531">
    <property type="term" value="F:ADP binding"/>
    <property type="evidence" value="ECO:0007669"/>
    <property type="project" value="TreeGrafter"/>
</dbReference>
<dbReference type="InterPro" id="IPR015911">
    <property type="entry name" value="Phosphoglycerate_kinase_CS"/>
</dbReference>
<dbReference type="EC" id="2.7.2.3" evidence="4"/>
<evidence type="ECO:0000256" key="2">
    <source>
        <dbReference type="ARBA" id="ARBA00008982"/>
    </source>
</evidence>
<comment type="subunit">
    <text evidence="3">Monomer.</text>
</comment>
<dbReference type="Gene3D" id="3.40.50.1260">
    <property type="entry name" value="Phosphoglycerate kinase, N-terminal domain"/>
    <property type="match status" value="2"/>
</dbReference>
<comment type="catalytic activity">
    <reaction evidence="1">
        <text>(2R)-3-phosphoglycerate + ATP = (2R)-3-phospho-glyceroyl phosphate + ADP</text>
        <dbReference type="Rhea" id="RHEA:14801"/>
        <dbReference type="ChEBI" id="CHEBI:30616"/>
        <dbReference type="ChEBI" id="CHEBI:57604"/>
        <dbReference type="ChEBI" id="CHEBI:58272"/>
        <dbReference type="ChEBI" id="CHEBI:456216"/>
        <dbReference type="EC" id="2.7.2.3"/>
    </reaction>
</comment>
<dbReference type="FunFam" id="3.40.50.1260:FF:000003">
    <property type="entry name" value="Phosphoglycerate kinase"/>
    <property type="match status" value="1"/>
</dbReference>